<sequence>MQKKEIQICTKTVLDSTLTGISFDENGVSNFYYKFAERKQRLFITNSEEKQRQLNLIVESIKNKQRSKRYDCIVGVSGGIDSSYVIYKAIELGLRPLLVHFDNGWNSELAVANIESICKTLGVDLYTHVVHWHEFRDLQRSFLKASVANAEAPTDHGIFATLYNMAIKHDVKFILDGVNDATESITDGDGINGSGGYIYADLAHIEGIQKQFGTVQLKTYQRLSIYRKSYLRLTGKVRQISILNLLEYNKVQALETLIDKLGYRPYDGKHHESLFTKFHQGVYLPRKFGFDKRKLHLSDLIMSGQITRAEALEELKKPIIPHQVASDLIEYTRKKLGFSESEFNQILTAPPKSYDNYPNQRWIFDIYRWITSKTK</sequence>
<evidence type="ECO:0000313" key="2">
    <source>
        <dbReference type="Proteomes" id="UP000000493"/>
    </source>
</evidence>
<dbReference type="Proteomes" id="UP000000493">
    <property type="component" value="Chromosome"/>
</dbReference>
<organism evidence="1 2">
    <name type="scientific">Runella slithyformis (strain ATCC 29530 / DSM 19594 / LMG 11500 / NCIMB 11436 / LSU 4)</name>
    <dbReference type="NCBI Taxonomy" id="761193"/>
    <lineage>
        <taxon>Bacteria</taxon>
        <taxon>Pseudomonadati</taxon>
        <taxon>Bacteroidota</taxon>
        <taxon>Cytophagia</taxon>
        <taxon>Cytophagales</taxon>
        <taxon>Spirosomataceae</taxon>
        <taxon>Runella</taxon>
    </lineage>
</organism>
<dbReference type="InterPro" id="IPR020022">
    <property type="entry name" value="N-acetyl_sugar_amidoTrfase"/>
</dbReference>
<dbReference type="NCBIfam" id="TIGR03573">
    <property type="entry name" value="WbuX"/>
    <property type="match status" value="1"/>
</dbReference>
<dbReference type="KEGG" id="rsi:Runsl_3949"/>
<accession>A0A7U3ZN61</accession>
<keyword evidence="2" id="KW-1185">Reference proteome</keyword>
<reference evidence="2" key="1">
    <citation type="submission" date="2011-06" db="EMBL/GenBank/DDBJ databases">
        <title>The complete genome of chromosome of Runella slithyformis DSM 19594.</title>
        <authorList>
            <consortium name="US DOE Joint Genome Institute (JGI-PGF)"/>
            <person name="Lucas S."/>
            <person name="Han J."/>
            <person name="Lapidus A."/>
            <person name="Bruce D."/>
            <person name="Goodwin L."/>
            <person name="Pitluck S."/>
            <person name="Peters L."/>
            <person name="Kyrpides N."/>
            <person name="Mavromatis K."/>
            <person name="Ivanova N."/>
            <person name="Ovchinnikova G."/>
            <person name="Zhang X."/>
            <person name="Misra M."/>
            <person name="Detter J.C."/>
            <person name="Tapia R."/>
            <person name="Han C."/>
            <person name="Land M."/>
            <person name="Hauser L."/>
            <person name="Markowitz V."/>
            <person name="Cheng J.-F."/>
            <person name="Hugenholtz P."/>
            <person name="Woyke T."/>
            <person name="Wu D."/>
            <person name="Tindall B."/>
            <person name="Faehrich R."/>
            <person name="Brambilla E."/>
            <person name="Klenk H.-P."/>
            <person name="Eisen J.A."/>
        </authorList>
    </citation>
    <scope>NUCLEOTIDE SEQUENCE [LARGE SCALE GENOMIC DNA]</scope>
    <source>
        <strain evidence="2">ATCC 29530 / DSM 19594 / LMG 11500 / NCIMB 11436 / LSU 4</strain>
    </source>
</reference>
<dbReference type="InterPro" id="IPR014729">
    <property type="entry name" value="Rossmann-like_a/b/a_fold"/>
</dbReference>
<name>A0A7U3ZN61_RUNSL</name>
<dbReference type="SUPFAM" id="SSF52402">
    <property type="entry name" value="Adenine nucleotide alpha hydrolases-like"/>
    <property type="match status" value="1"/>
</dbReference>
<protein>
    <submittedName>
        <fullName evidence="1">N-acetyl sugar amidotransferase</fullName>
    </submittedName>
</protein>
<gene>
    <name evidence="1" type="ordered locus">Runsl_3949</name>
</gene>
<dbReference type="EMBL" id="CP002859">
    <property type="protein sequence ID" value="AEI50302.1"/>
    <property type="molecule type" value="Genomic_DNA"/>
</dbReference>
<proteinExistence type="predicted"/>
<reference evidence="1 2" key="2">
    <citation type="journal article" date="2012" name="Stand. Genomic Sci.">
        <title>Complete genome sequence of the aquatic bacterium Runella slithyformis type strain (LSU 4(T)).</title>
        <authorList>
            <person name="Copeland A."/>
            <person name="Zhang X."/>
            <person name="Misra M."/>
            <person name="Lapidus A."/>
            <person name="Nolan M."/>
            <person name="Lucas S."/>
            <person name="Deshpande S."/>
            <person name="Cheng J.F."/>
            <person name="Tapia R."/>
            <person name="Goodwin L.A."/>
            <person name="Pitluck S."/>
            <person name="Liolios K."/>
            <person name="Pagani I."/>
            <person name="Ivanova N."/>
            <person name="Mikhailova N."/>
            <person name="Pati A."/>
            <person name="Chen A."/>
            <person name="Palaniappan K."/>
            <person name="Land M."/>
            <person name="Hauser L."/>
            <person name="Pan C."/>
            <person name="Jeffries C.D."/>
            <person name="Detter J.C."/>
            <person name="Brambilla E.M."/>
            <person name="Rohde M."/>
            <person name="Djao O.D."/>
            <person name="Goker M."/>
            <person name="Sikorski J."/>
            <person name="Tindall B.J."/>
            <person name="Woyke T."/>
            <person name="Bristow J."/>
            <person name="Eisen J.A."/>
            <person name="Markowitz V."/>
            <person name="Hugenholtz P."/>
            <person name="Kyrpides N.C."/>
            <person name="Klenk H.P."/>
            <person name="Mavromatis K."/>
        </authorList>
    </citation>
    <scope>NUCLEOTIDE SEQUENCE [LARGE SCALE GENOMIC DNA]</scope>
    <source>
        <strain evidence="2">ATCC 29530 / DSM 19594 / LMG 11500 / NCIMB 11436 / LSU 4</strain>
    </source>
</reference>
<dbReference type="RefSeq" id="WP_013929605.1">
    <property type="nucleotide sequence ID" value="NC_015703.1"/>
</dbReference>
<evidence type="ECO:0000313" key="1">
    <source>
        <dbReference type="EMBL" id="AEI50302.1"/>
    </source>
</evidence>
<dbReference type="Gene3D" id="3.40.50.620">
    <property type="entry name" value="HUPs"/>
    <property type="match status" value="1"/>
</dbReference>
<dbReference type="AlphaFoldDB" id="A0A7U3ZN61"/>